<sequence>MDKNKNKRRLGLLVLYLLLLTVSSLIRQVKYYGLPAILLIAISIIVLVSLWMYLLRNNIISVTWASMTDEPNAHKSERVFLFSLVTLVAPVLRFHDITTYDLIVSAVVISVGVIGFIVNENHLNKKRQSSK</sequence>
<comment type="caution">
    <text evidence="2">The sequence shown here is derived from an EMBL/GenBank/DDBJ whole genome shotgun (WGS) entry which is preliminary data.</text>
</comment>
<feature type="transmembrane region" description="Helical" evidence="1">
    <location>
        <begin position="34"/>
        <end position="55"/>
    </location>
</feature>
<keyword evidence="1" id="KW-0472">Membrane</keyword>
<feature type="transmembrane region" description="Helical" evidence="1">
    <location>
        <begin position="100"/>
        <end position="118"/>
    </location>
</feature>
<feature type="transmembrane region" description="Helical" evidence="1">
    <location>
        <begin position="76"/>
        <end position="94"/>
    </location>
</feature>
<dbReference type="EMBL" id="WMHD01000036">
    <property type="protein sequence ID" value="MUN75631.1"/>
    <property type="molecule type" value="Genomic_DNA"/>
</dbReference>
<organism evidence="2">
    <name type="scientific">Enterococcus casseliflavus</name>
    <name type="common">Enterococcus flavescens</name>
    <dbReference type="NCBI Taxonomy" id="37734"/>
    <lineage>
        <taxon>Bacteria</taxon>
        <taxon>Bacillati</taxon>
        <taxon>Bacillota</taxon>
        <taxon>Bacilli</taxon>
        <taxon>Lactobacillales</taxon>
        <taxon>Enterococcaceae</taxon>
        <taxon>Enterococcus</taxon>
    </lineage>
</organism>
<protein>
    <submittedName>
        <fullName evidence="2">Uncharacterized protein</fullName>
    </submittedName>
</protein>
<keyword evidence="1" id="KW-1133">Transmembrane helix</keyword>
<keyword evidence="1" id="KW-0812">Transmembrane</keyword>
<proteinExistence type="predicted"/>
<gene>
    <name evidence="2" type="ORF">EZ027_15855</name>
</gene>
<reference evidence="2" key="1">
    <citation type="submission" date="2019-11" db="EMBL/GenBank/DDBJ databases">
        <title>Comparative Genomics of Multidrug-Resistant Enterococcus spp. isolated from Wastewater Treatment Plants.</title>
        <authorList>
            <person name="Sanderson H.A."/>
            <person name="Ortega-Polo R."/>
            <person name="Zaheer R."/>
            <person name="Goji N."/>
            <person name="Amoako K."/>
            <person name="Brown R.S."/>
            <person name="Majury A."/>
            <person name="Liss S.N."/>
            <person name="Mcallister T.A."/>
        </authorList>
    </citation>
    <scope>NUCLEOTIDE SEQUENCE</scope>
    <source>
        <strain evidence="2">B79</strain>
    </source>
</reference>
<evidence type="ECO:0000313" key="2">
    <source>
        <dbReference type="EMBL" id="MUN75631.1"/>
    </source>
</evidence>
<evidence type="ECO:0000256" key="1">
    <source>
        <dbReference type="SAM" id="Phobius"/>
    </source>
</evidence>
<feature type="non-terminal residue" evidence="2">
    <location>
        <position position="131"/>
    </location>
</feature>
<dbReference type="RefSeq" id="WP_156237229.1">
    <property type="nucleotide sequence ID" value="NZ_WMHD01000036.1"/>
</dbReference>
<accession>A0A6G2FM61</accession>
<dbReference type="AlphaFoldDB" id="A0A6G2FM61"/>
<name>A0A6G2FM61_ENTCA</name>